<keyword evidence="1" id="KW-0812">Transmembrane</keyword>
<evidence type="ECO:0000313" key="4">
    <source>
        <dbReference type="Proteomes" id="UP000812287"/>
    </source>
</evidence>
<dbReference type="Pfam" id="PF20152">
    <property type="entry name" value="DUF6534"/>
    <property type="match status" value="1"/>
</dbReference>
<dbReference type="AlphaFoldDB" id="A0A9P8ATB4"/>
<keyword evidence="1" id="KW-1133">Transmembrane helix</keyword>
<reference evidence="3" key="1">
    <citation type="submission" date="2020-11" db="EMBL/GenBank/DDBJ databases">
        <title>Adaptations for nitrogen fixation in a non-lichenized fungal sporocarp promotes dispersal by wood-feeding termites.</title>
        <authorList>
            <consortium name="DOE Joint Genome Institute"/>
            <person name="Koch R.A."/>
            <person name="Yoon G."/>
            <person name="Arayal U."/>
            <person name="Lail K."/>
            <person name="Amirebrahimi M."/>
            <person name="Labutti K."/>
            <person name="Lipzen A."/>
            <person name="Riley R."/>
            <person name="Barry K."/>
            <person name="Henrissat B."/>
            <person name="Grigoriev I.V."/>
            <person name="Herr J.R."/>
            <person name="Aime M.C."/>
        </authorList>
    </citation>
    <scope>NUCLEOTIDE SEQUENCE</scope>
    <source>
        <strain evidence="3">MCA 3950</strain>
    </source>
</reference>
<feature type="transmembrane region" description="Helical" evidence="1">
    <location>
        <begin position="234"/>
        <end position="256"/>
    </location>
</feature>
<accession>A0A9P8ATB4</accession>
<sequence>MAPYLRKFAKQKRGKSSFSSVFLVFNMQPPNIPVESNQIVGSLLIGVFFNLILMGAALVQGAVYFRWCGKDFWLIKLLVTLVLILEVAHSICSFLSVYYFTVIIVDIADPRKPRSSYFLASVAILEPLSTALVQGLFCTRIYRLSGNIYTSGLTSLLSAFRVSAGLFLGYQAVRDVPMEPAFMVFQHKWDSLLTTAFAVGALADLTIACTLCYHVSKLASPLVMETSGGVLNGIFLRSLQTGLITSLASVTVLICFQTMEDTFAWIGVYIFLAKLYSNAMLSSLNARYSYRRMMNAKRLDADSLTSLYSKERGRQWKLRRNTYPGVIELV</sequence>
<proteinExistence type="predicted"/>
<dbReference type="PANTHER" id="PTHR40465">
    <property type="entry name" value="CHROMOSOME 1, WHOLE GENOME SHOTGUN SEQUENCE"/>
    <property type="match status" value="1"/>
</dbReference>
<feature type="domain" description="DUF6534" evidence="2">
    <location>
        <begin position="201"/>
        <end position="288"/>
    </location>
</feature>
<feature type="transmembrane region" description="Helical" evidence="1">
    <location>
        <begin position="77"/>
        <end position="105"/>
    </location>
</feature>
<comment type="caution">
    <text evidence="3">The sequence shown here is derived from an EMBL/GenBank/DDBJ whole genome shotgun (WGS) entry which is preliminary data.</text>
</comment>
<gene>
    <name evidence="3" type="ORF">BT62DRAFT_97840</name>
</gene>
<dbReference type="InterPro" id="IPR045339">
    <property type="entry name" value="DUF6534"/>
</dbReference>
<dbReference type="GeneID" id="66111642"/>
<keyword evidence="1" id="KW-0472">Membrane</keyword>
<dbReference type="EMBL" id="MU250533">
    <property type="protein sequence ID" value="KAG7447020.1"/>
    <property type="molecule type" value="Genomic_DNA"/>
</dbReference>
<feature type="transmembrane region" description="Helical" evidence="1">
    <location>
        <begin position="117"/>
        <end position="137"/>
    </location>
</feature>
<keyword evidence="4" id="KW-1185">Reference proteome</keyword>
<feature type="transmembrane region" description="Helical" evidence="1">
    <location>
        <begin position="262"/>
        <end position="284"/>
    </location>
</feature>
<feature type="transmembrane region" description="Helical" evidence="1">
    <location>
        <begin position="192"/>
        <end position="213"/>
    </location>
</feature>
<protein>
    <recommendedName>
        <fullName evidence="2">DUF6534 domain-containing protein</fullName>
    </recommendedName>
</protein>
<name>A0A9P8ATB4_9AGAR</name>
<evidence type="ECO:0000256" key="1">
    <source>
        <dbReference type="SAM" id="Phobius"/>
    </source>
</evidence>
<dbReference type="PANTHER" id="PTHR40465:SF1">
    <property type="entry name" value="DUF6534 DOMAIN-CONTAINING PROTEIN"/>
    <property type="match status" value="1"/>
</dbReference>
<dbReference type="RefSeq" id="XP_043040520.1">
    <property type="nucleotide sequence ID" value="XM_043189345.1"/>
</dbReference>
<evidence type="ECO:0000313" key="3">
    <source>
        <dbReference type="EMBL" id="KAG7447020.1"/>
    </source>
</evidence>
<feature type="transmembrane region" description="Helical" evidence="1">
    <location>
        <begin position="39"/>
        <end position="65"/>
    </location>
</feature>
<feature type="transmembrane region" description="Helical" evidence="1">
    <location>
        <begin position="149"/>
        <end position="172"/>
    </location>
</feature>
<evidence type="ECO:0000259" key="2">
    <source>
        <dbReference type="Pfam" id="PF20152"/>
    </source>
</evidence>
<dbReference type="OrthoDB" id="2929525at2759"/>
<dbReference type="Proteomes" id="UP000812287">
    <property type="component" value="Unassembled WGS sequence"/>
</dbReference>
<organism evidence="3 4">
    <name type="scientific">Guyanagaster necrorhizus</name>
    <dbReference type="NCBI Taxonomy" id="856835"/>
    <lineage>
        <taxon>Eukaryota</taxon>
        <taxon>Fungi</taxon>
        <taxon>Dikarya</taxon>
        <taxon>Basidiomycota</taxon>
        <taxon>Agaricomycotina</taxon>
        <taxon>Agaricomycetes</taxon>
        <taxon>Agaricomycetidae</taxon>
        <taxon>Agaricales</taxon>
        <taxon>Marasmiineae</taxon>
        <taxon>Physalacriaceae</taxon>
        <taxon>Guyanagaster</taxon>
    </lineage>
</organism>